<name>A0A2P7EGZ1_9SYNE</name>
<dbReference type="AlphaFoldDB" id="A0A2P7EGZ1"/>
<dbReference type="PANTHER" id="PTHR46137">
    <property type="entry name" value="OS05G0310600 PROTEIN"/>
    <property type="match status" value="1"/>
</dbReference>
<evidence type="ECO:0000313" key="2">
    <source>
        <dbReference type="EMBL" id="PSI02478.1"/>
    </source>
</evidence>
<evidence type="ECO:0000259" key="1">
    <source>
        <dbReference type="PROSITE" id="PS51934"/>
    </source>
</evidence>
<dbReference type="STRING" id="1910958.BTM30_07805"/>
<dbReference type="InterPro" id="IPR007053">
    <property type="entry name" value="LRAT_dom"/>
</dbReference>
<feature type="domain" description="LRAT" evidence="1">
    <location>
        <begin position="8"/>
        <end position="101"/>
    </location>
</feature>
<dbReference type="RefSeq" id="WP_106499024.1">
    <property type="nucleotide sequence ID" value="NZ_PXVC01000005.1"/>
</dbReference>
<dbReference type="Gene3D" id="3.90.1720.10">
    <property type="entry name" value="endopeptidase domain like (from Nostoc punctiforme)"/>
    <property type="match status" value="1"/>
</dbReference>
<accession>A0A2P7EGZ1</accession>
<dbReference type="PROSITE" id="PS51934">
    <property type="entry name" value="LRAT"/>
    <property type="match status" value="1"/>
</dbReference>
<gene>
    <name evidence="2" type="ORF">C7K08_02225</name>
</gene>
<reference evidence="3" key="1">
    <citation type="submission" date="2018-03" db="EMBL/GenBank/DDBJ databases">
        <title>Ecological and genomic features of two cosmopolitan and abundant freshwater picocyanobacteria.</title>
        <authorList>
            <person name="Cabello-Yeves P.J."/>
            <person name="Picazo A."/>
            <person name="Camacho A."/>
            <person name="Callieri C."/>
            <person name="Rosselli R."/>
            <person name="Roda-Garcia J."/>
            <person name="Coutinho F.H."/>
            <person name="Rodriguez-Valera F."/>
        </authorList>
    </citation>
    <scope>NUCLEOTIDE SEQUENCE [LARGE SCALE GENOMIC DNA]</scope>
    <source>
        <strain evidence="3">Tous</strain>
    </source>
</reference>
<dbReference type="PANTHER" id="PTHR46137:SF3">
    <property type="entry name" value="OS05G0310600 PROTEIN"/>
    <property type="match status" value="1"/>
</dbReference>
<organism evidence="2 3">
    <name type="scientific">Synechococcus lacustris str. Tous</name>
    <dbReference type="NCBI Taxonomy" id="1910958"/>
    <lineage>
        <taxon>Bacteria</taxon>
        <taxon>Bacillati</taxon>
        <taxon>Cyanobacteriota</taxon>
        <taxon>Cyanophyceae</taxon>
        <taxon>Synechococcales</taxon>
        <taxon>Synechococcaceae</taxon>
        <taxon>Synechococcus</taxon>
    </lineage>
</organism>
<dbReference type="Pfam" id="PF04970">
    <property type="entry name" value="LRAT"/>
    <property type="match status" value="1"/>
</dbReference>
<sequence length="175" mass="19553">MAAADHLEVPRGHGLFMHHGIDLGDGTVVHYLEGKQILRSSVEEFSLGEPLKIVPHADADPVGVTLRRAMGRLGEERYNLLLNNCEHFAVWCKTGCHRSSQVEKALGYGQMLLEQGLNINQELNISHGLKELKNGLKKLEQKRQQLSEQTFADQLQAVETLKSQLQDLLRGKPQA</sequence>
<protein>
    <submittedName>
        <fullName evidence="2">NC domain protein</fullName>
    </submittedName>
</protein>
<dbReference type="Proteomes" id="UP000240206">
    <property type="component" value="Unassembled WGS sequence"/>
</dbReference>
<comment type="caution">
    <text evidence="2">The sequence shown here is derived from an EMBL/GenBank/DDBJ whole genome shotgun (WGS) entry which is preliminary data.</text>
</comment>
<proteinExistence type="predicted"/>
<evidence type="ECO:0000313" key="3">
    <source>
        <dbReference type="Proteomes" id="UP000240206"/>
    </source>
</evidence>
<dbReference type="EMBL" id="PXVC01000005">
    <property type="protein sequence ID" value="PSI02478.1"/>
    <property type="molecule type" value="Genomic_DNA"/>
</dbReference>
<keyword evidence="3" id="KW-1185">Reference proteome</keyword>